<feature type="transmembrane region" description="Helical" evidence="1">
    <location>
        <begin position="405"/>
        <end position="427"/>
    </location>
</feature>
<feature type="transmembrane region" description="Helical" evidence="1">
    <location>
        <begin position="191"/>
        <end position="207"/>
    </location>
</feature>
<keyword evidence="1" id="KW-1133">Transmembrane helix</keyword>
<evidence type="ECO:0000256" key="1">
    <source>
        <dbReference type="SAM" id="Phobius"/>
    </source>
</evidence>
<keyword evidence="1" id="KW-0812">Transmembrane</keyword>
<feature type="transmembrane region" description="Helical" evidence="1">
    <location>
        <begin position="7"/>
        <end position="25"/>
    </location>
</feature>
<protein>
    <submittedName>
        <fullName evidence="2">YfhO family protein</fullName>
    </submittedName>
</protein>
<sequence>MKRIYAYYPHILAFLGFIFIALWYFSPVIDVKTLYQSDIVQYMGMSRVQAKYHHETGEELYWTDGAFIGMPTYQLGAYYPYNYIKKIDSTLRFLPRPADYLFLYFLSFYVLLLTLRIRPLKAFIGALAFGFSTYLILIFGAGHNAKAHAIAYMPLVLSGVLLVFHKRYVTGAILTTFAVALEIQANHFQMTYYLLFLLVFVGIYYLVKAIQEKIYKPLFLSLGILFGCAILAIGANATHLLATAEFSEFTIRHKSELSFNPDGSKNQTNSAMDYDYITEYSYGISESLNLIFPRLFGGGMSEKLGEDSLLYQYSIEQGALPYEAEKITSNVPLYWGNQPLVEGPAYIGVVVFFFAVFCLLADKRKIKYVFLASIVLTLLLSWGKNFPGLTNFFIHYVPFYDKFRAVSSIQVIVELCMPILAMMGLQTFFTLEAKEQKKYVLRAGGFFFALVTILWLAKDGFSFTSYRDQIYTQTEQGRIFLNLLIQERQQLYTADLLRSSLLVGATIGMLFLSFKKYVSVTLTTILIGGLMVVDLVLIDRNYVNNDHFVFHAEVNIPFKQSAADDFILQDSSYYRVYNPYGRLQAKTNFYHKSVGGYSAVRPQKADQVFVYQVEPQLGVLFQQINQEQMILEKSLPVLDMLNVKYLILPTQEGEEIPVINPEANRPAWFVQSLQIVNSADEEMKALSSFSSKHEAIVNRTKFPELTEKMAFTVDSLAVLTLQESKPNHLTYVSSNAHEGFAVFSEAYYNKGWNAYIDDKLVPYGEVNYLLRGMRIPAGEHTIEFKFEPQVIETGSRITVVSLGLMGVLLLFGLFWLYKRKDNPI</sequence>
<feature type="transmembrane region" description="Helical" evidence="1">
    <location>
        <begin position="797"/>
        <end position="817"/>
    </location>
</feature>
<feature type="transmembrane region" description="Helical" evidence="1">
    <location>
        <begin position="122"/>
        <end position="141"/>
    </location>
</feature>
<gene>
    <name evidence="2" type="ORF">I6I88_04625</name>
</gene>
<dbReference type="AlphaFoldDB" id="A0A9Q6ZGJ7"/>
<dbReference type="PANTHER" id="PTHR38454:SF1">
    <property type="entry name" value="INTEGRAL MEMBRANE PROTEIN"/>
    <property type="match status" value="1"/>
</dbReference>
<keyword evidence="1" id="KW-0472">Membrane</keyword>
<accession>A0A9Q6ZGJ7</accession>
<dbReference type="PANTHER" id="PTHR38454">
    <property type="entry name" value="INTEGRAL MEMBRANE PROTEIN-RELATED"/>
    <property type="match status" value="1"/>
</dbReference>
<feature type="transmembrane region" description="Helical" evidence="1">
    <location>
        <begin position="147"/>
        <end position="164"/>
    </location>
</feature>
<dbReference type="Proteomes" id="UP000596202">
    <property type="component" value="Chromosome"/>
</dbReference>
<dbReference type="RefSeq" id="WP_002991254.1">
    <property type="nucleotide sequence ID" value="NZ_CP068108.1"/>
</dbReference>
<dbReference type="Pfam" id="PF09586">
    <property type="entry name" value="YfhO"/>
    <property type="match status" value="1"/>
</dbReference>
<evidence type="ECO:0000313" key="3">
    <source>
        <dbReference type="Proteomes" id="UP000596202"/>
    </source>
</evidence>
<dbReference type="InterPro" id="IPR018580">
    <property type="entry name" value="Uncharacterised_YfhO"/>
</dbReference>
<feature type="transmembrane region" description="Helical" evidence="1">
    <location>
        <begin position="520"/>
        <end position="538"/>
    </location>
</feature>
<feature type="transmembrane region" description="Helical" evidence="1">
    <location>
        <begin position="439"/>
        <end position="457"/>
    </location>
</feature>
<dbReference type="GeneID" id="93526923"/>
<dbReference type="OrthoDB" id="9772884at2"/>
<organism evidence="2 3">
    <name type="scientific">Myroides odoratus</name>
    <name type="common">Flavobacterium odoratum</name>
    <dbReference type="NCBI Taxonomy" id="256"/>
    <lineage>
        <taxon>Bacteria</taxon>
        <taxon>Pseudomonadati</taxon>
        <taxon>Bacteroidota</taxon>
        <taxon>Flavobacteriia</taxon>
        <taxon>Flavobacteriales</taxon>
        <taxon>Flavobacteriaceae</taxon>
        <taxon>Myroides</taxon>
    </lineage>
</organism>
<name>A0A9Q6ZGJ7_MYROD</name>
<feature type="transmembrane region" description="Helical" evidence="1">
    <location>
        <begin position="368"/>
        <end position="385"/>
    </location>
</feature>
<feature type="transmembrane region" description="Helical" evidence="1">
    <location>
        <begin position="219"/>
        <end position="242"/>
    </location>
</feature>
<evidence type="ECO:0000313" key="2">
    <source>
        <dbReference type="EMBL" id="QQU01045.1"/>
    </source>
</evidence>
<feature type="transmembrane region" description="Helical" evidence="1">
    <location>
        <begin position="343"/>
        <end position="361"/>
    </location>
</feature>
<proteinExistence type="predicted"/>
<feature type="transmembrane region" description="Helical" evidence="1">
    <location>
        <begin position="98"/>
        <end position="115"/>
    </location>
</feature>
<dbReference type="EMBL" id="CP068108">
    <property type="protein sequence ID" value="QQU01045.1"/>
    <property type="molecule type" value="Genomic_DNA"/>
</dbReference>
<reference evidence="2 3" key="1">
    <citation type="submission" date="2021-01" db="EMBL/GenBank/DDBJ databases">
        <title>FDA dAtabase for Regulatory Grade micrObial Sequences (FDA-ARGOS): Supporting development and validation of Infectious Disease Dx tests.</title>
        <authorList>
            <person name="Sproer C."/>
            <person name="Gronow S."/>
            <person name="Severitt S."/>
            <person name="Schroder I."/>
            <person name="Tallon L."/>
            <person name="Sadzewicz L."/>
            <person name="Zhao X."/>
            <person name="Boylan J."/>
            <person name="Ott S."/>
            <person name="Bowen H."/>
            <person name="Vavikolanu K."/>
            <person name="Mehta A."/>
            <person name="Aluvathingal J."/>
            <person name="Nadendla S."/>
            <person name="Lowell S."/>
            <person name="Myers T."/>
            <person name="Yan Y."/>
            <person name="Sichtig H."/>
        </authorList>
    </citation>
    <scope>NUCLEOTIDE SEQUENCE [LARGE SCALE GENOMIC DNA]</scope>
    <source>
        <strain evidence="2 3">FDAARGOS_1131</strain>
    </source>
</reference>